<keyword evidence="6" id="KW-1185">Reference proteome</keyword>
<dbReference type="GO" id="GO:0004573">
    <property type="term" value="F:Glc3Man9GlcNAc2 oligosaccharide glucosidase activity"/>
    <property type="evidence" value="ECO:0007669"/>
    <property type="project" value="InterPro"/>
</dbReference>
<gene>
    <name evidence="5" type="ORF">FQP86_10585</name>
</gene>
<sequence>MTAMPDAPSAHDILKLNDLGGYTVPTRGLYPFQWNWDAAITALGWMAAGDEARAWREVERLLEGQWDNGMVPHIVFHGDAETYFPGPEVWGVQRSPSTSAISQPPVLASVMKILFEEGRDRTLAEQKLAATLPAVIDYHLWFYRERDPEGTGRVCSYHPWESGMDNSPQWDGPLAGVPAVDAEYVRRDTGLVDPSERPHKYEYDRYIYLVKFFQQNDHDAKVLYRDCPYRVEDISLISILHRGTRDLVTLCEEDAASLDLVNAHGEALFSLKQSLARTEEGVQALWSEELGCFLSRDARANVLLEHVTTAGILPLFAGLPNDAQAKQMGGLVADWLAQAPYGVASTHPESTRFEPKRYWRGPSWLHINWMLAIGCEDHGLTQEAAQIKQASKDCIAAAGYWEYFNSVTGEGCGGRDFSWTAAMDLYWLNPLDIFTANKAQDSAVEVS</sequence>
<dbReference type="InterPro" id="IPR008928">
    <property type="entry name" value="6-hairpin_glycosidase_sf"/>
</dbReference>
<accession>A0A558HK99</accession>
<organism evidence="5 6">
    <name type="scientific">Cobetia crustatorum</name>
    <dbReference type="NCBI Taxonomy" id="553385"/>
    <lineage>
        <taxon>Bacteria</taxon>
        <taxon>Pseudomonadati</taxon>
        <taxon>Pseudomonadota</taxon>
        <taxon>Gammaproteobacteria</taxon>
        <taxon>Oceanospirillales</taxon>
        <taxon>Halomonadaceae</taxon>
        <taxon>Cobetia</taxon>
    </lineage>
</organism>
<dbReference type="InterPro" id="IPR054491">
    <property type="entry name" value="MGH1-like_GH"/>
</dbReference>
<name>A0A558HK99_9GAMM</name>
<dbReference type="EMBL" id="VNFH01000007">
    <property type="protein sequence ID" value="TVU69562.1"/>
    <property type="molecule type" value="Genomic_DNA"/>
</dbReference>
<dbReference type="PANTHER" id="PTHR10412">
    <property type="entry name" value="MANNOSYL-OLIGOSACCHARIDE GLUCOSIDASE"/>
    <property type="match status" value="1"/>
</dbReference>
<keyword evidence="2" id="KW-0378">Hydrolase</keyword>
<evidence type="ECO:0000256" key="2">
    <source>
        <dbReference type="ARBA" id="ARBA00022801"/>
    </source>
</evidence>
<evidence type="ECO:0000313" key="6">
    <source>
        <dbReference type="Proteomes" id="UP000319941"/>
    </source>
</evidence>
<dbReference type="GO" id="GO:0009311">
    <property type="term" value="P:oligosaccharide metabolic process"/>
    <property type="evidence" value="ECO:0007669"/>
    <property type="project" value="InterPro"/>
</dbReference>
<dbReference type="OrthoDB" id="9781878at2"/>
<dbReference type="SUPFAM" id="SSF48208">
    <property type="entry name" value="Six-hairpin glycosidases"/>
    <property type="match status" value="1"/>
</dbReference>
<evidence type="ECO:0000313" key="5">
    <source>
        <dbReference type="EMBL" id="TVU69562.1"/>
    </source>
</evidence>
<dbReference type="AlphaFoldDB" id="A0A558HK99"/>
<reference evidence="5 6" key="1">
    <citation type="submission" date="2019-07" db="EMBL/GenBank/DDBJ databases">
        <title>Diversity of Bacteria from Kongsfjorden, Arctic.</title>
        <authorList>
            <person name="Yu Y."/>
        </authorList>
    </citation>
    <scope>NUCLEOTIDE SEQUENCE [LARGE SCALE GENOMIC DNA]</scope>
    <source>
        <strain evidence="5 6">SM1923</strain>
    </source>
</reference>
<dbReference type="GO" id="GO:0006487">
    <property type="term" value="P:protein N-linked glycosylation"/>
    <property type="evidence" value="ECO:0007669"/>
    <property type="project" value="TreeGrafter"/>
</dbReference>
<comment type="similarity">
    <text evidence="1">Belongs to the glycosyl hydrolase 63 family.</text>
</comment>
<evidence type="ECO:0000256" key="3">
    <source>
        <dbReference type="ARBA" id="ARBA00023295"/>
    </source>
</evidence>
<proteinExistence type="inferred from homology"/>
<dbReference type="Proteomes" id="UP000319941">
    <property type="component" value="Unassembled WGS sequence"/>
</dbReference>
<dbReference type="RefSeq" id="WP_088744083.1">
    <property type="nucleotide sequence ID" value="NZ_CAWOWR010000127.1"/>
</dbReference>
<feature type="domain" description="Mannosylglycerate hydrolase MGH1-like glycoside hydrolase" evidence="4">
    <location>
        <begin position="30"/>
        <end position="420"/>
    </location>
</feature>
<keyword evidence="3" id="KW-0326">Glycosidase</keyword>
<dbReference type="InterPro" id="IPR012341">
    <property type="entry name" value="6hp_glycosidase-like_sf"/>
</dbReference>
<dbReference type="Gene3D" id="1.50.10.10">
    <property type="match status" value="1"/>
</dbReference>
<comment type="caution">
    <text evidence="5">The sequence shown here is derived from an EMBL/GenBank/DDBJ whole genome shotgun (WGS) entry which is preliminary data.</text>
</comment>
<dbReference type="Pfam" id="PF22422">
    <property type="entry name" value="MGH1-like_GH"/>
    <property type="match status" value="1"/>
</dbReference>
<evidence type="ECO:0000259" key="4">
    <source>
        <dbReference type="Pfam" id="PF22422"/>
    </source>
</evidence>
<dbReference type="PANTHER" id="PTHR10412:SF11">
    <property type="entry name" value="MANNOSYL-OLIGOSACCHARIDE GLUCOSIDASE"/>
    <property type="match status" value="1"/>
</dbReference>
<dbReference type="STRING" id="553385.GCA_000591415_03185"/>
<evidence type="ECO:0000256" key="1">
    <source>
        <dbReference type="ARBA" id="ARBA00010833"/>
    </source>
</evidence>
<dbReference type="InterPro" id="IPR004888">
    <property type="entry name" value="Glycoside_hydrolase_63"/>
</dbReference>
<protein>
    <recommendedName>
        <fullName evidence="4">Mannosylglycerate hydrolase MGH1-like glycoside hydrolase domain-containing protein</fullName>
    </recommendedName>
</protein>